<dbReference type="SUPFAM" id="SSF141523">
    <property type="entry name" value="L,D-transpeptidase catalytic domain-like"/>
    <property type="match status" value="1"/>
</dbReference>
<dbReference type="PANTHER" id="PTHR30582">
    <property type="entry name" value="L,D-TRANSPEPTIDASE"/>
    <property type="match status" value="1"/>
</dbReference>
<dbReference type="InterPro" id="IPR036365">
    <property type="entry name" value="PGBD-like_sf"/>
</dbReference>
<feature type="chain" id="PRO_5014792902" evidence="7">
    <location>
        <begin position="27"/>
        <end position="280"/>
    </location>
</feature>
<dbReference type="GO" id="GO:0005576">
    <property type="term" value="C:extracellular region"/>
    <property type="evidence" value="ECO:0007669"/>
    <property type="project" value="TreeGrafter"/>
</dbReference>
<feature type="domain" description="L,D-TPase catalytic" evidence="8">
    <location>
        <begin position="165"/>
        <end position="276"/>
    </location>
</feature>
<evidence type="ECO:0000313" key="9">
    <source>
        <dbReference type="EMBL" id="PJJ56038.1"/>
    </source>
</evidence>
<evidence type="ECO:0000259" key="8">
    <source>
        <dbReference type="PROSITE" id="PS52029"/>
    </source>
</evidence>
<dbReference type="SUPFAM" id="SSF47090">
    <property type="entry name" value="PGBD-like"/>
    <property type="match status" value="1"/>
</dbReference>
<dbReference type="PROSITE" id="PS52029">
    <property type="entry name" value="LD_TPASE"/>
    <property type="match status" value="1"/>
</dbReference>
<dbReference type="InterPro" id="IPR050979">
    <property type="entry name" value="LD-transpeptidase"/>
</dbReference>
<organism evidence="9 10">
    <name type="scientific">Mumia flava</name>
    <dbReference type="NCBI Taxonomy" id="1348852"/>
    <lineage>
        <taxon>Bacteria</taxon>
        <taxon>Bacillati</taxon>
        <taxon>Actinomycetota</taxon>
        <taxon>Actinomycetes</taxon>
        <taxon>Propionibacteriales</taxon>
        <taxon>Nocardioidaceae</taxon>
        <taxon>Mumia</taxon>
    </lineage>
</organism>
<dbReference type="UniPathway" id="UPA00219"/>
<reference evidence="9 10" key="1">
    <citation type="submission" date="2017-11" db="EMBL/GenBank/DDBJ databases">
        <title>Genomic Encyclopedia of Archaeal and Bacterial Type Strains, Phase II (KMG-II): From Individual Species to Whole Genera.</title>
        <authorList>
            <person name="Goeker M."/>
        </authorList>
    </citation>
    <scope>NUCLEOTIDE SEQUENCE [LARGE SCALE GENOMIC DNA]</scope>
    <source>
        <strain evidence="9 10">DSM 27763</strain>
    </source>
</reference>
<keyword evidence="2" id="KW-0808">Transferase</keyword>
<dbReference type="Pfam" id="PF03734">
    <property type="entry name" value="YkuD"/>
    <property type="match status" value="1"/>
</dbReference>
<gene>
    <name evidence="9" type="ORF">CLV56_0242</name>
</gene>
<dbReference type="InterPro" id="IPR036366">
    <property type="entry name" value="PGBDSf"/>
</dbReference>
<keyword evidence="7" id="KW-0732">Signal</keyword>
<dbReference type="OrthoDB" id="8887048at2"/>
<evidence type="ECO:0000256" key="7">
    <source>
        <dbReference type="SAM" id="SignalP"/>
    </source>
</evidence>
<name>A0A2M9BDM3_9ACTN</name>
<evidence type="ECO:0000256" key="4">
    <source>
        <dbReference type="ARBA" id="ARBA00022984"/>
    </source>
</evidence>
<keyword evidence="5 6" id="KW-0961">Cell wall biogenesis/degradation</keyword>
<keyword evidence="10" id="KW-1185">Reference proteome</keyword>
<feature type="active site" description="Nucleophile" evidence="6">
    <location>
        <position position="251"/>
    </location>
</feature>
<keyword evidence="4 6" id="KW-0573">Peptidoglycan synthesis</keyword>
<dbReference type="InterPro" id="IPR005490">
    <property type="entry name" value="LD_TPept_cat_dom"/>
</dbReference>
<dbReference type="InterPro" id="IPR002477">
    <property type="entry name" value="Peptidoglycan-bd-like"/>
</dbReference>
<dbReference type="GO" id="GO:0071972">
    <property type="term" value="F:peptidoglycan L,D-transpeptidase activity"/>
    <property type="evidence" value="ECO:0007669"/>
    <property type="project" value="TreeGrafter"/>
</dbReference>
<evidence type="ECO:0000256" key="2">
    <source>
        <dbReference type="ARBA" id="ARBA00022679"/>
    </source>
</evidence>
<dbReference type="GO" id="GO:0071555">
    <property type="term" value="P:cell wall organization"/>
    <property type="evidence" value="ECO:0007669"/>
    <property type="project" value="UniProtKB-UniRule"/>
</dbReference>
<dbReference type="CDD" id="cd16913">
    <property type="entry name" value="YkuD_like"/>
    <property type="match status" value="1"/>
</dbReference>
<accession>A0A2M9BDM3</accession>
<dbReference type="Gene3D" id="2.40.440.10">
    <property type="entry name" value="L,D-transpeptidase catalytic domain-like"/>
    <property type="match status" value="1"/>
</dbReference>
<dbReference type="GO" id="GO:0016740">
    <property type="term" value="F:transferase activity"/>
    <property type="evidence" value="ECO:0007669"/>
    <property type="project" value="UniProtKB-KW"/>
</dbReference>
<feature type="signal peptide" evidence="7">
    <location>
        <begin position="1"/>
        <end position="26"/>
    </location>
</feature>
<dbReference type="Proteomes" id="UP000230842">
    <property type="component" value="Unassembled WGS sequence"/>
</dbReference>
<feature type="active site" description="Proton donor/acceptor" evidence="6">
    <location>
        <position position="235"/>
    </location>
</feature>
<keyword evidence="3 6" id="KW-0133">Cell shape</keyword>
<evidence type="ECO:0000313" key="10">
    <source>
        <dbReference type="Proteomes" id="UP000230842"/>
    </source>
</evidence>
<evidence type="ECO:0000256" key="6">
    <source>
        <dbReference type="PROSITE-ProRule" id="PRU01373"/>
    </source>
</evidence>
<comment type="pathway">
    <text evidence="1 6">Cell wall biogenesis; peptidoglycan biosynthesis.</text>
</comment>
<dbReference type="GO" id="GO:0008360">
    <property type="term" value="P:regulation of cell shape"/>
    <property type="evidence" value="ECO:0007669"/>
    <property type="project" value="UniProtKB-UniRule"/>
</dbReference>
<comment type="caution">
    <text evidence="9">The sequence shown here is derived from an EMBL/GenBank/DDBJ whole genome shotgun (WGS) entry which is preliminary data.</text>
</comment>
<evidence type="ECO:0000256" key="3">
    <source>
        <dbReference type="ARBA" id="ARBA00022960"/>
    </source>
</evidence>
<dbReference type="PANTHER" id="PTHR30582:SF33">
    <property type="entry name" value="EXPORTED PROTEIN"/>
    <property type="match status" value="1"/>
</dbReference>
<sequence length="280" mass="30660">MIRSCALASALVVAASVVVVAPPASAASAAEVVSSAPATVASAAPAGPAVSASGADSARAAAEVARRKNLRRFARTITRPGQRDASPTSIKHVRELQYRLRWAGAYGGRVSGYYGKSTKKAVKRFQKRVGLRRTGKANPRTWAKLIPKTTRARKKIPKACKRKGWVACYDRKRHQVTLWRSGRMWNAWLVRGGSASTPTRTGRFSVFLRSRHHVSSLFESKMPYAQFFSGGQAFHASYLMMDPFDGHSHGCVNMSIPDARQLWNLTASDPMRVVVYGAWD</sequence>
<dbReference type="GO" id="GO:0018104">
    <property type="term" value="P:peptidoglycan-protein cross-linking"/>
    <property type="evidence" value="ECO:0007669"/>
    <property type="project" value="TreeGrafter"/>
</dbReference>
<dbReference type="Pfam" id="PF01471">
    <property type="entry name" value="PG_binding_1"/>
    <property type="match status" value="1"/>
</dbReference>
<dbReference type="RefSeq" id="WP_100414259.1">
    <property type="nucleotide sequence ID" value="NZ_PGEZ01000001.1"/>
</dbReference>
<dbReference type="InterPro" id="IPR038063">
    <property type="entry name" value="Transpep_catalytic_dom"/>
</dbReference>
<dbReference type="EMBL" id="PGEZ01000001">
    <property type="protein sequence ID" value="PJJ56038.1"/>
    <property type="molecule type" value="Genomic_DNA"/>
</dbReference>
<protein>
    <submittedName>
        <fullName evidence="9">L,D-transpeptidase-like protein</fullName>
    </submittedName>
</protein>
<dbReference type="AlphaFoldDB" id="A0A2M9BDM3"/>
<evidence type="ECO:0000256" key="5">
    <source>
        <dbReference type="ARBA" id="ARBA00023316"/>
    </source>
</evidence>
<evidence type="ECO:0000256" key="1">
    <source>
        <dbReference type="ARBA" id="ARBA00004752"/>
    </source>
</evidence>
<proteinExistence type="predicted"/>
<dbReference type="Gene3D" id="1.10.101.10">
    <property type="entry name" value="PGBD-like superfamily/PGBD"/>
    <property type="match status" value="1"/>
</dbReference>